<organism evidence="5 7">
    <name type="scientific">Parabacteroides distasonis</name>
    <dbReference type="NCBI Taxonomy" id="823"/>
    <lineage>
        <taxon>Bacteria</taxon>
        <taxon>Pseudomonadati</taxon>
        <taxon>Bacteroidota</taxon>
        <taxon>Bacteroidia</taxon>
        <taxon>Bacteroidales</taxon>
        <taxon>Tannerellaceae</taxon>
        <taxon>Parabacteroides</taxon>
    </lineage>
</organism>
<protein>
    <submittedName>
        <fullName evidence="5">TonB-dependent receptor</fullName>
    </submittedName>
</protein>
<dbReference type="RefSeq" id="WP_005856929.1">
    <property type="nucleotide sequence ID" value="NZ_BQOC01000001.1"/>
</dbReference>
<dbReference type="EMBL" id="WKMO01000004">
    <property type="protein sequence ID" value="MSB72765.1"/>
    <property type="molecule type" value="Genomic_DNA"/>
</dbReference>
<dbReference type="InterPro" id="IPR036942">
    <property type="entry name" value="Beta-barrel_TonB_sf"/>
</dbReference>
<evidence type="ECO:0000313" key="7">
    <source>
        <dbReference type="Proteomes" id="UP000441358"/>
    </source>
</evidence>
<evidence type="ECO:0000313" key="8">
    <source>
        <dbReference type="Proteomes" id="UP000441609"/>
    </source>
</evidence>
<dbReference type="Proteomes" id="UP000441358">
    <property type="component" value="Unassembled WGS sequence"/>
</dbReference>
<evidence type="ECO:0000313" key="6">
    <source>
        <dbReference type="EMBL" id="MSB72765.1"/>
    </source>
</evidence>
<dbReference type="Gene3D" id="2.40.170.20">
    <property type="entry name" value="TonB-dependent receptor, beta-barrel domain"/>
    <property type="match status" value="1"/>
</dbReference>
<dbReference type="InterPro" id="IPR041700">
    <property type="entry name" value="OMP_b-brl_3"/>
</dbReference>
<comment type="caution">
    <text evidence="5">The sequence shown here is derived from an EMBL/GenBank/DDBJ whole genome shotgun (WGS) entry which is preliminary data.</text>
</comment>
<accession>A0A3E4MZA4</accession>
<sequence length="770" mass="87767">MKQIIMAALLISFSWGIRAQQLQIRGKVIDLSDKSPLEFANITLQTADSAFITGTTTDSKGLFRIEKVKAGDYQVSVSSIGYKTSVVSVLGLSQPIDLGTISLASSSISLDEVTVNASAIRNTADRKITFPTSEQKAASSNGINLLNALMLPRLEVDPIRNSVSLSNEGTIQFCINGIKVELSDIRGLSPQEVIRVEYHDNPGLRYGNASVVLDYIVRRETSGGSVNLDLSNSPTTSFGDDQVSAKFNHKKSEFGLQYAVRYRNPYHIWTEGTETFRFENGETLERTSEGLPGRMSETSHNLSLNYNLVDNDHYYFNATLRYFLSDEDKGSNGKNLYANNHPEDKTYAWNPNSNSTKRPSLDLYYQRSLPHKQTLIFNMVGTYINTNANQMYQEWKNDILLSDILSNVDGDKYSIIGEGIYERQFEAGRLGGGLKHTQSWTDNTYGGTVGGRTKMKQSETYLYTEFSGRVKKLNYTAGIGVSRSWFKQEGEEDYQYYTFRPKVSLQYNFTDNMYFRVNGSVNNVSPSLSELSAIEQYIDTLQIRRGNPYLKPYKSYDMQANYLYKKGIFTGDLNFYYSNSPNRIMEEVIRENNKFIRITDNQKGWQKLSGDLTLRVGPIIKRIVSLSVTGGVNRYISEGNSYSHTYTNWYYRASVMAMYKKFMAMFQIQSSYNRFIGELLKGGENIHMFMFRYNQGKFAVGAGLMMPFSSQYKRVEENWNAYAPSHTNMYANDFSRMLMLTFSWNFDFGRKFKEGKKKLWNSDEDSGIMR</sequence>
<evidence type="ECO:0000313" key="5">
    <source>
        <dbReference type="EMBL" id="MRZ49097.1"/>
    </source>
</evidence>
<dbReference type="AlphaFoldDB" id="A0A3E4MZA4"/>
<evidence type="ECO:0000259" key="4">
    <source>
        <dbReference type="Pfam" id="PF14905"/>
    </source>
</evidence>
<gene>
    <name evidence="5" type="ORF">GKD66_02335</name>
    <name evidence="6" type="ORF">GKD70_05565</name>
</gene>
<dbReference type="OrthoDB" id="1098137at2"/>
<keyword evidence="5" id="KW-0675">Receptor</keyword>
<name>A0A3E4MZA4_PARDI</name>
<evidence type="ECO:0000256" key="3">
    <source>
        <dbReference type="ARBA" id="ARBA00023237"/>
    </source>
</evidence>
<dbReference type="SUPFAM" id="SSF56935">
    <property type="entry name" value="Porins"/>
    <property type="match status" value="1"/>
</dbReference>
<keyword evidence="2" id="KW-0472">Membrane</keyword>
<dbReference type="Proteomes" id="UP000441609">
    <property type="component" value="Unassembled WGS sequence"/>
</dbReference>
<keyword evidence="3" id="KW-0998">Cell outer membrane</keyword>
<reference evidence="7 8" key="1">
    <citation type="journal article" date="2019" name="Nat. Med.">
        <title>A library of human gut bacterial isolates paired with longitudinal multiomics data enables mechanistic microbiome research.</title>
        <authorList>
            <person name="Poyet M."/>
            <person name="Groussin M."/>
            <person name="Gibbons S.M."/>
            <person name="Avila-Pacheco J."/>
            <person name="Jiang X."/>
            <person name="Kearney S.M."/>
            <person name="Perrotta A.R."/>
            <person name="Berdy B."/>
            <person name="Zhao S."/>
            <person name="Lieberman T.D."/>
            <person name="Swanson P.K."/>
            <person name="Smith M."/>
            <person name="Roesemann S."/>
            <person name="Alexander J.E."/>
            <person name="Rich S.A."/>
            <person name="Livny J."/>
            <person name="Vlamakis H."/>
            <person name="Clish C."/>
            <person name="Bullock K."/>
            <person name="Deik A."/>
            <person name="Scott J."/>
            <person name="Pierce K.A."/>
            <person name="Xavier R.J."/>
            <person name="Alm E.J."/>
        </authorList>
    </citation>
    <scope>NUCLEOTIDE SEQUENCE [LARGE SCALE GENOMIC DNA]</scope>
    <source>
        <strain evidence="6 8">BIOML-A20</strain>
        <strain evidence="5 7">BIOML-A32</strain>
    </source>
</reference>
<dbReference type="EMBL" id="WKMC01000001">
    <property type="protein sequence ID" value="MRZ49097.1"/>
    <property type="molecule type" value="Genomic_DNA"/>
</dbReference>
<dbReference type="Pfam" id="PF13620">
    <property type="entry name" value="CarboxypepD_reg"/>
    <property type="match status" value="1"/>
</dbReference>
<feature type="domain" description="Outer membrane protein beta-barrel" evidence="4">
    <location>
        <begin position="457"/>
        <end position="679"/>
    </location>
</feature>
<dbReference type="Pfam" id="PF14905">
    <property type="entry name" value="OMP_b-brl_3"/>
    <property type="match status" value="1"/>
</dbReference>
<evidence type="ECO:0000256" key="1">
    <source>
        <dbReference type="ARBA" id="ARBA00004442"/>
    </source>
</evidence>
<evidence type="ECO:0000256" key="2">
    <source>
        <dbReference type="ARBA" id="ARBA00023136"/>
    </source>
</evidence>
<dbReference type="Gene3D" id="2.60.40.1120">
    <property type="entry name" value="Carboxypeptidase-like, regulatory domain"/>
    <property type="match status" value="1"/>
</dbReference>
<proteinExistence type="predicted"/>
<dbReference type="InterPro" id="IPR008969">
    <property type="entry name" value="CarboxyPept-like_regulatory"/>
</dbReference>
<dbReference type="SUPFAM" id="SSF49464">
    <property type="entry name" value="Carboxypeptidase regulatory domain-like"/>
    <property type="match status" value="1"/>
</dbReference>
<comment type="subcellular location">
    <subcellularLocation>
        <location evidence="1">Cell outer membrane</location>
    </subcellularLocation>
</comment>
<dbReference type="GO" id="GO:0009279">
    <property type="term" value="C:cell outer membrane"/>
    <property type="evidence" value="ECO:0007669"/>
    <property type="project" value="UniProtKB-SubCell"/>
</dbReference>